<dbReference type="InterPro" id="IPR036628">
    <property type="entry name" value="Clp_N_dom_sf"/>
</dbReference>
<dbReference type="GO" id="GO:0034605">
    <property type="term" value="P:cellular response to heat"/>
    <property type="evidence" value="ECO:0007669"/>
    <property type="project" value="TreeGrafter"/>
</dbReference>
<keyword evidence="1" id="KW-0547">Nucleotide-binding</keyword>
<proteinExistence type="inferred from homology"/>
<dbReference type="Pfam" id="PF07724">
    <property type="entry name" value="AAA_2"/>
    <property type="match status" value="1"/>
</dbReference>
<dbReference type="Gene3D" id="3.40.50.300">
    <property type="entry name" value="P-loop containing nucleotide triphosphate hydrolases"/>
    <property type="match status" value="2"/>
</dbReference>
<keyword evidence="3" id="KW-0378">Hydrolase</keyword>
<accession>A0A1I2D9A9</accession>
<dbReference type="Gene3D" id="1.10.1780.10">
    <property type="entry name" value="Clp, N-terminal domain"/>
    <property type="match status" value="1"/>
</dbReference>
<dbReference type="InterPro" id="IPR041546">
    <property type="entry name" value="ClpA/ClpB_AAA_lid"/>
</dbReference>
<dbReference type="InterPro" id="IPR001270">
    <property type="entry name" value="ClpA/B"/>
</dbReference>
<dbReference type="InterPro" id="IPR003959">
    <property type="entry name" value="ATPase_AAA_core"/>
</dbReference>
<dbReference type="FunFam" id="3.40.50.300:FF:000010">
    <property type="entry name" value="Chaperone clpB 1, putative"/>
    <property type="match status" value="1"/>
</dbReference>
<dbReference type="InterPro" id="IPR018368">
    <property type="entry name" value="ClpA/B_CS1"/>
</dbReference>
<dbReference type="GO" id="GO:0016887">
    <property type="term" value="F:ATP hydrolysis activity"/>
    <property type="evidence" value="ECO:0007669"/>
    <property type="project" value="InterPro"/>
</dbReference>
<keyword evidence="2" id="KW-0175">Coiled coil</keyword>
<dbReference type="SUPFAM" id="SSF52540">
    <property type="entry name" value="P-loop containing nucleoside triphosphate hydrolases"/>
    <property type="match status" value="2"/>
</dbReference>
<evidence type="ECO:0000313" key="3">
    <source>
        <dbReference type="EMBL" id="SDG64097.1"/>
    </source>
</evidence>
<evidence type="ECO:0000256" key="2">
    <source>
        <dbReference type="SAM" id="Coils"/>
    </source>
</evidence>
<keyword evidence="1 3" id="KW-0067">ATP-binding</keyword>
<name>A0A1I2D9A9_THETY</name>
<dbReference type="GO" id="GO:0005737">
    <property type="term" value="C:cytoplasm"/>
    <property type="evidence" value="ECO:0007669"/>
    <property type="project" value="TreeGrafter"/>
</dbReference>
<evidence type="ECO:0000256" key="1">
    <source>
        <dbReference type="RuleBase" id="RU004432"/>
    </source>
</evidence>
<dbReference type="Pfam" id="PF17871">
    <property type="entry name" value="AAA_lid_9"/>
    <property type="match status" value="1"/>
</dbReference>
<dbReference type="PRINTS" id="PR00300">
    <property type="entry name" value="CLPPROTEASEA"/>
</dbReference>
<dbReference type="InterPro" id="IPR027417">
    <property type="entry name" value="P-loop_NTPase"/>
</dbReference>
<dbReference type="PROSITE" id="PS00871">
    <property type="entry name" value="CLPAB_2"/>
    <property type="match status" value="1"/>
</dbReference>
<dbReference type="GO" id="GO:0006508">
    <property type="term" value="P:proteolysis"/>
    <property type="evidence" value="ECO:0007669"/>
    <property type="project" value="UniProtKB-KW"/>
</dbReference>
<dbReference type="InterPro" id="IPR019489">
    <property type="entry name" value="Clp_ATPase_C"/>
</dbReference>
<dbReference type="Pfam" id="PF10431">
    <property type="entry name" value="ClpB_D2-small"/>
    <property type="match status" value="1"/>
</dbReference>
<dbReference type="CDD" id="cd00009">
    <property type="entry name" value="AAA"/>
    <property type="match status" value="1"/>
</dbReference>
<dbReference type="RefSeq" id="WP_003870696.1">
    <property type="nucleotide sequence ID" value="NZ_FNBS01000104.1"/>
</dbReference>
<feature type="coiled-coil region" evidence="2">
    <location>
        <begin position="415"/>
        <end position="465"/>
    </location>
</feature>
<dbReference type="SUPFAM" id="SSF81923">
    <property type="entry name" value="Double Clp-N motif"/>
    <property type="match status" value="1"/>
</dbReference>
<dbReference type="SMART" id="SM01086">
    <property type="entry name" value="ClpB_D2-small"/>
    <property type="match status" value="1"/>
</dbReference>
<evidence type="ECO:0000313" key="4">
    <source>
        <dbReference type="Proteomes" id="UP000183404"/>
    </source>
</evidence>
<dbReference type="GO" id="GO:0005524">
    <property type="term" value="F:ATP binding"/>
    <property type="evidence" value="ECO:0007669"/>
    <property type="project" value="UniProtKB-KW"/>
</dbReference>
<dbReference type="Pfam" id="PF00004">
    <property type="entry name" value="AAA"/>
    <property type="match status" value="1"/>
</dbReference>
<dbReference type="Gene3D" id="4.10.860.10">
    <property type="entry name" value="UVR domain"/>
    <property type="match status" value="1"/>
</dbReference>
<keyword evidence="3" id="KW-0645">Protease</keyword>
<protein>
    <submittedName>
        <fullName evidence="3">ATP-dependent Clp protease ATP-binding subunit ClpA</fullName>
    </submittedName>
</protein>
<dbReference type="AlphaFoldDB" id="A0A1I2D9A9"/>
<dbReference type="PROSITE" id="PS00870">
    <property type="entry name" value="CLPAB_1"/>
    <property type="match status" value="1"/>
</dbReference>
<dbReference type="InterPro" id="IPR050130">
    <property type="entry name" value="ClpA_ClpB"/>
</dbReference>
<dbReference type="GO" id="GO:0008233">
    <property type="term" value="F:peptidase activity"/>
    <property type="evidence" value="ECO:0007669"/>
    <property type="project" value="UniProtKB-KW"/>
</dbReference>
<dbReference type="FunFam" id="1.10.8.60:FF:000011">
    <property type="entry name" value="ATP-dependent Clp protease ATP-binding subunit"/>
    <property type="match status" value="1"/>
</dbReference>
<dbReference type="Proteomes" id="UP000183404">
    <property type="component" value="Unassembled WGS sequence"/>
</dbReference>
<dbReference type="PANTHER" id="PTHR11638:SF18">
    <property type="entry name" value="HEAT SHOCK PROTEIN 104"/>
    <property type="match status" value="1"/>
</dbReference>
<dbReference type="InterPro" id="IPR001943">
    <property type="entry name" value="UVR_dom"/>
</dbReference>
<dbReference type="Pfam" id="PF02861">
    <property type="entry name" value="Clp_N"/>
    <property type="match status" value="1"/>
</dbReference>
<dbReference type="FunFam" id="3.40.50.300:FF:000025">
    <property type="entry name" value="ATP-dependent Clp protease subunit"/>
    <property type="match status" value="1"/>
</dbReference>
<comment type="similarity">
    <text evidence="1">Belongs to the ClpA/ClpB family.</text>
</comment>
<dbReference type="PROSITE" id="PS50151">
    <property type="entry name" value="UVR"/>
    <property type="match status" value="1"/>
</dbReference>
<gene>
    <name evidence="3" type="ORF">SAMN04244560_02693</name>
</gene>
<dbReference type="PROSITE" id="PS51903">
    <property type="entry name" value="CLP_R"/>
    <property type="match status" value="1"/>
</dbReference>
<dbReference type="EMBL" id="FNBS01000104">
    <property type="protein sequence ID" value="SDG64097.1"/>
    <property type="molecule type" value="Genomic_DNA"/>
</dbReference>
<dbReference type="CDD" id="cd19499">
    <property type="entry name" value="RecA-like_ClpB_Hsp104-like"/>
    <property type="match status" value="1"/>
</dbReference>
<dbReference type="PANTHER" id="PTHR11638">
    <property type="entry name" value="ATP-DEPENDENT CLP PROTEASE"/>
    <property type="match status" value="1"/>
</dbReference>
<dbReference type="SMART" id="SM00382">
    <property type="entry name" value="AAA"/>
    <property type="match status" value="2"/>
</dbReference>
<sequence>MAMFGRFTERAQKALYLAQEEARSFYHNYVGTEHILLGLLKEDEGIAARVLKKLGVTYETTREKVLSLIGMGNIPGDVVGYTPRAKRVLELSLSEARRFNTSYVGTEHILLGLLREGEGVAVRILMEQGIDFNRVREEIVKMLNEEPAGGPAKAAKVKNTNTPTLNQFGRDLTELARDGKLDPVIGREKEIERVIQILSRRTKNNPVLIGEPGVGKTAIVEGLAQKIVEGEIPEILKDKRVVTLDMASMVAGTKYRGEFEDRLKTVLNEVIKAGNVILFIDEMHTLIGAGAAEGAIDASNILKPALARGEIQVVGATTLDEYRKYVERDPALERRFQPIIVDEPTVEETIEILKGLRDKYEAHHRVKITDEALEAAARLSHRYIADRFLPDKAIDLIDEAASRVRLKTVTAPPEIKELEDKINDLIKEKEEAIRTQEYEKAAKIRDEEQKLREELEKLKAKWQQNSLSNEKSVGPEEIAQVVSLWTGIPVKKLAEEESERLLHLEEVLHERVIGQDEAVEAVARAIRRARVGLKDPKRPIGSFIFLGPTGVGKTELTKALAEALFGDENAMIRLDMSEYMERHTVSKLIGSPPGYVGFEEGGQLTEKVRRKPYSVILLDEIEKAHPDVFNILLQILEDGRLTDSKGRTVDFKNTVIIMTSNVGAELLKKQSTLGFMPQEKEDKASYDKIKETLMAELRKTFRPEFLNRVDEIIVFHQLSKEDIEKIADIMIKELNNRLKENNIKLEFTPEAKEEIIKQGYDPNYGARPLRRVIQRIVENQLSELMLQGEVKPGDELIVTAKDGKIDFVKKDAVQKA</sequence>
<dbReference type="InterPro" id="IPR004176">
    <property type="entry name" value="Clp_R_N"/>
</dbReference>
<dbReference type="InterPro" id="IPR003593">
    <property type="entry name" value="AAA+_ATPase"/>
</dbReference>
<keyword evidence="1" id="KW-0143">Chaperone</keyword>
<dbReference type="Gene3D" id="1.10.8.60">
    <property type="match status" value="2"/>
</dbReference>
<dbReference type="FunFam" id="1.10.8.60:FF:000017">
    <property type="entry name" value="ATP-dependent chaperone ClpB"/>
    <property type="match status" value="1"/>
</dbReference>
<dbReference type="InterPro" id="IPR028299">
    <property type="entry name" value="ClpA/B_CS2"/>
</dbReference>
<reference evidence="3 4" key="1">
    <citation type="submission" date="2016-10" db="EMBL/GenBank/DDBJ databases">
        <authorList>
            <person name="de Groot N.N."/>
        </authorList>
    </citation>
    <scope>NUCLEOTIDE SEQUENCE [LARGE SCALE GENOMIC DNA]</scope>
    <source>
        <strain evidence="3 4">DSM 569</strain>
    </source>
</reference>
<organism evidence="3 4">
    <name type="scientific">Thermoanaerobacter thermohydrosulfuricus</name>
    <name type="common">Clostridium thermohydrosulfuricum</name>
    <dbReference type="NCBI Taxonomy" id="1516"/>
    <lineage>
        <taxon>Bacteria</taxon>
        <taxon>Bacillati</taxon>
        <taxon>Bacillota</taxon>
        <taxon>Clostridia</taxon>
        <taxon>Thermoanaerobacterales</taxon>
        <taxon>Thermoanaerobacteraceae</taxon>
        <taxon>Thermoanaerobacter</taxon>
    </lineage>
</organism>